<dbReference type="RefSeq" id="XP_009017632.1">
    <property type="nucleotide sequence ID" value="XM_009019384.1"/>
</dbReference>
<reference evidence="1 3" key="2">
    <citation type="journal article" date="2013" name="Nature">
        <title>Insights into bilaterian evolution from three spiralian genomes.</title>
        <authorList>
            <person name="Simakov O."/>
            <person name="Marletaz F."/>
            <person name="Cho S.J."/>
            <person name="Edsinger-Gonzales E."/>
            <person name="Havlak P."/>
            <person name="Hellsten U."/>
            <person name="Kuo D.H."/>
            <person name="Larsson T."/>
            <person name="Lv J."/>
            <person name="Arendt D."/>
            <person name="Savage R."/>
            <person name="Osoegawa K."/>
            <person name="de Jong P."/>
            <person name="Grimwood J."/>
            <person name="Chapman J.A."/>
            <person name="Shapiro H."/>
            <person name="Aerts A."/>
            <person name="Otillar R.P."/>
            <person name="Terry A.Y."/>
            <person name="Boore J.L."/>
            <person name="Grigoriev I.V."/>
            <person name="Lindberg D.R."/>
            <person name="Seaver E.C."/>
            <person name="Weisblat D.A."/>
            <person name="Putnam N.H."/>
            <person name="Rokhsar D.S."/>
        </authorList>
    </citation>
    <scope>NUCLEOTIDE SEQUENCE</scope>
</reference>
<evidence type="ECO:0000313" key="1">
    <source>
        <dbReference type="EMBL" id="ESO04363.1"/>
    </source>
</evidence>
<reference evidence="2" key="3">
    <citation type="submission" date="2015-06" db="UniProtKB">
        <authorList>
            <consortium name="EnsemblMetazoa"/>
        </authorList>
    </citation>
    <scope>IDENTIFICATION</scope>
</reference>
<dbReference type="EnsemblMetazoa" id="HelroT172728">
    <property type="protein sequence ID" value="HelroP172728"/>
    <property type="gene ID" value="HelroG172728"/>
</dbReference>
<dbReference type="EMBL" id="AMQM01004330">
    <property type="status" value="NOT_ANNOTATED_CDS"/>
    <property type="molecule type" value="Genomic_DNA"/>
</dbReference>
<sequence length="224" mass="25515">MDKAQERKKKTATLEIMQSREGFLIGLCRCIGLGELSQLTFNTKKLNYINYLYSTTDGNLDSMIVLWLELLGMALSWELNPGWFFTVDMPRIDGSDMTKRRYTFSRKYVENLLWIGTLVCQESIMAKYHGGGSNAIDGVFFYICTVRSGCVENLLRLNTIVETLISSRGFVQFCISLKVHQESTVAKYHGVSSCAAKRESHHSILNLYNLFNFGSNAVYGWPPW</sequence>
<dbReference type="EMBL" id="KB096502">
    <property type="protein sequence ID" value="ESO04363.1"/>
    <property type="molecule type" value="Genomic_DNA"/>
</dbReference>
<evidence type="ECO:0000313" key="3">
    <source>
        <dbReference type="Proteomes" id="UP000015101"/>
    </source>
</evidence>
<organism evidence="2 3">
    <name type="scientific">Helobdella robusta</name>
    <name type="common">Californian leech</name>
    <dbReference type="NCBI Taxonomy" id="6412"/>
    <lineage>
        <taxon>Eukaryota</taxon>
        <taxon>Metazoa</taxon>
        <taxon>Spiralia</taxon>
        <taxon>Lophotrochozoa</taxon>
        <taxon>Annelida</taxon>
        <taxon>Clitellata</taxon>
        <taxon>Hirudinea</taxon>
        <taxon>Rhynchobdellida</taxon>
        <taxon>Glossiphoniidae</taxon>
        <taxon>Helobdella</taxon>
    </lineage>
</organism>
<reference evidence="3" key="1">
    <citation type="submission" date="2012-12" db="EMBL/GenBank/DDBJ databases">
        <authorList>
            <person name="Hellsten U."/>
            <person name="Grimwood J."/>
            <person name="Chapman J.A."/>
            <person name="Shapiro H."/>
            <person name="Aerts A."/>
            <person name="Otillar R.P."/>
            <person name="Terry A.Y."/>
            <person name="Boore J.L."/>
            <person name="Simakov O."/>
            <person name="Marletaz F."/>
            <person name="Cho S.-J."/>
            <person name="Edsinger-Gonzales E."/>
            <person name="Havlak P."/>
            <person name="Kuo D.-H."/>
            <person name="Larsson T."/>
            <person name="Lv J."/>
            <person name="Arendt D."/>
            <person name="Savage R."/>
            <person name="Osoegawa K."/>
            <person name="de Jong P."/>
            <person name="Lindberg D.R."/>
            <person name="Seaver E.C."/>
            <person name="Weisblat D.A."/>
            <person name="Putnam N.H."/>
            <person name="Grigoriev I.V."/>
            <person name="Rokhsar D.S."/>
        </authorList>
    </citation>
    <scope>NUCLEOTIDE SEQUENCE</scope>
</reference>
<dbReference type="KEGG" id="hro:HELRODRAFT_172728"/>
<proteinExistence type="predicted"/>
<evidence type="ECO:0000313" key="2">
    <source>
        <dbReference type="EnsemblMetazoa" id="HelroP172728"/>
    </source>
</evidence>
<protein>
    <submittedName>
        <fullName evidence="1 2">Uncharacterized protein</fullName>
    </submittedName>
</protein>
<gene>
    <name evidence="2" type="primary">20204202</name>
    <name evidence="1" type="ORF">HELRODRAFT_172728</name>
</gene>
<dbReference type="CTD" id="20204202"/>
<accession>T1F5V3</accession>
<dbReference type="GeneID" id="20204202"/>
<name>T1F5V3_HELRO</name>
<dbReference type="InParanoid" id="T1F5V3"/>
<keyword evidence="3" id="KW-1185">Reference proteome</keyword>
<dbReference type="Proteomes" id="UP000015101">
    <property type="component" value="Unassembled WGS sequence"/>
</dbReference>
<dbReference type="HOGENOM" id="CLU_1236244_0_0_1"/>
<dbReference type="AlphaFoldDB" id="T1F5V3"/>